<name>A0A0A8XV76_ARUDO</name>
<sequence>MAAASPTWSAAAAAGSTWDMGCQLRLFLRARDDEEEPPYQQEDQSKFG</sequence>
<accession>A0A0A8XV76</accession>
<dbReference type="EMBL" id="GBRH01281330">
    <property type="protein sequence ID" value="JAD16565.1"/>
    <property type="molecule type" value="Transcribed_RNA"/>
</dbReference>
<reference evidence="1" key="2">
    <citation type="journal article" date="2015" name="Data Brief">
        <title>Shoot transcriptome of the giant reed, Arundo donax.</title>
        <authorList>
            <person name="Barrero R.A."/>
            <person name="Guerrero F.D."/>
            <person name="Moolhuijzen P."/>
            <person name="Goolsby J.A."/>
            <person name="Tidwell J."/>
            <person name="Bellgard S.E."/>
            <person name="Bellgard M.I."/>
        </authorList>
    </citation>
    <scope>NUCLEOTIDE SEQUENCE</scope>
    <source>
        <tissue evidence="1">Shoot tissue taken approximately 20 cm above the soil surface</tissue>
    </source>
</reference>
<dbReference type="AlphaFoldDB" id="A0A0A8XV76"/>
<evidence type="ECO:0000313" key="1">
    <source>
        <dbReference type="EMBL" id="JAD16565.1"/>
    </source>
</evidence>
<organism evidence="1">
    <name type="scientific">Arundo donax</name>
    <name type="common">Giant reed</name>
    <name type="synonym">Donax arundinaceus</name>
    <dbReference type="NCBI Taxonomy" id="35708"/>
    <lineage>
        <taxon>Eukaryota</taxon>
        <taxon>Viridiplantae</taxon>
        <taxon>Streptophyta</taxon>
        <taxon>Embryophyta</taxon>
        <taxon>Tracheophyta</taxon>
        <taxon>Spermatophyta</taxon>
        <taxon>Magnoliopsida</taxon>
        <taxon>Liliopsida</taxon>
        <taxon>Poales</taxon>
        <taxon>Poaceae</taxon>
        <taxon>PACMAD clade</taxon>
        <taxon>Arundinoideae</taxon>
        <taxon>Arundineae</taxon>
        <taxon>Arundo</taxon>
    </lineage>
</organism>
<proteinExistence type="predicted"/>
<reference evidence="1" key="1">
    <citation type="submission" date="2014-09" db="EMBL/GenBank/DDBJ databases">
        <authorList>
            <person name="Magalhaes I.L.F."/>
            <person name="Oliveira U."/>
            <person name="Santos F.R."/>
            <person name="Vidigal T.H.D.A."/>
            <person name="Brescovit A.D."/>
            <person name="Santos A.J."/>
        </authorList>
    </citation>
    <scope>NUCLEOTIDE SEQUENCE</scope>
    <source>
        <tissue evidence="1">Shoot tissue taken approximately 20 cm above the soil surface</tissue>
    </source>
</reference>
<protein>
    <submittedName>
        <fullName evidence="1">Uncharacterized protein</fullName>
    </submittedName>
</protein>